<dbReference type="SUPFAM" id="SSF88874">
    <property type="entry name" value="Receptor-binding domain of short tail fibre protein gp12"/>
    <property type="match status" value="1"/>
</dbReference>
<reference evidence="2 3" key="1">
    <citation type="submission" date="2021-08" db="EMBL/GenBank/DDBJ databases">
        <title>Culture and genomic analysis of Symbiopectobacterium purcellii sp. nov. gen. nov., isolated from the leafhopper Empoasca decipiens.</title>
        <authorList>
            <person name="Nadal-Jimenez P."/>
            <person name="Siozios S."/>
            <person name="Halliday N."/>
            <person name="Camara M."/>
            <person name="Hurst G.D.D."/>
        </authorList>
    </citation>
    <scope>NUCLEOTIDE SEQUENCE [LARGE SCALE GENOMIC DNA]</scope>
    <source>
        <strain evidence="2 3">SyEd1</strain>
    </source>
</reference>
<evidence type="ECO:0000313" key="2">
    <source>
        <dbReference type="EMBL" id="QZN97910.1"/>
    </source>
</evidence>
<proteinExistence type="predicted"/>
<organism evidence="2 3">
    <name type="scientific">Symbiopectobacterium purcellii</name>
    <dbReference type="NCBI Taxonomy" id="2871826"/>
    <lineage>
        <taxon>Bacteria</taxon>
        <taxon>Pseudomonadati</taxon>
        <taxon>Pseudomonadota</taxon>
        <taxon>Gammaproteobacteria</taxon>
        <taxon>Enterobacterales</taxon>
        <taxon>Enterobacteriaceae</taxon>
    </lineage>
</organism>
<accession>A0ABX9AY86</accession>
<keyword evidence="3" id="KW-1185">Reference proteome</keyword>
<dbReference type="InterPro" id="IPR037053">
    <property type="entry name" value="Phage_tail_collar_dom_sf"/>
</dbReference>
<dbReference type="Gene3D" id="3.90.1340.10">
    <property type="entry name" value="Phage tail collar domain"/>
    <property type="match status" value="1"/>
</dbReference>
<dbReference type="InterPro" id="IPR011083">
    <property type="entry name" value="Phage_tail_collar_dom"/>
</dbReference>
<evidence type="ECO:0000313" key="3">
    <source>
        <dbReference type="Proteomes" id="UP000825886"/>
    </source>
</evidence>
<dbReference type="PANTHER" id="PTHR35191:SF1">
    <property type="entry name" value="PROPHAGE SIDE TAIL FIBER PROTEIN HOMOLOG STFQ-RELATED"/>
    <property type="match status" value="1"/>
</dbReference>
<evidence type="ECO:0000259" key="1">
    <source>
        <dbReference type="Pfam" id="PF07484"/>
    </source>
</evidence>
<gene>
    <name evidence="2" type="ORF">K6K13_02705</name>
</gene>
<feature type="domain" description="Phage tail collar" evidence="1">
    <location>
        <begin position="226"/>
        <end position="273"/>
    </location>
</feature>
<name>A0ABX9AY86_9ENTR</name>
<sequence>MINGAHGGVGGNSVVLPDATNLLTYLQDKPSMVVSGNTALVNGAGFAAVYDFKRSSSNYATLIAYPITNVGNIAVRYFENPSWGSWRPQATLDTDQTITGKKIFNRSSEALQIKALADNQSCFIRGQKADDTPHWYIGKGGADFAVAWANQHSTAANSITLRENGNIDIQVLAGKTLNAIIGGVSGRFLSQGHNAESDANGIWKVPGSAGLTPAAIGALAVSDIAGIPLPFPGAVAPSGWLKCNGQSFNTTQYPVLASRYPSGVLPDLRAEFIRGADDGRGVDTGRVLLSAQGDAIRNITGKFANNGLAWSEGASSSVGEGAFTRLEGLITSNNNVSSAGCQYAFNAGNVVPVANENRPRNIAFNYIVRAA</sequence>
<protein>
    <submittedName>
        <fullName evidence="2">Phage tail protein</fullName>
    </submittedName>
</protein>
<dbReference type="Pfam" id="PF07484">
    <property type="entry name" value="Collar"/>
    <property type="match status" value="1"/>
</dbReference>
<dbReference type="Proteomes" id="UP000825886">
    <property type="component" value="Chromosome"/>
</dbReference>
<dbReference type="Gene3D" id="6.20.80.10">
    <property type="match status" value="1"/>
</dbReference>
<dbReference type="EMBL" id="CP081864">
    <property type="protein sequence ID" value="QZN97910.1"/>
    <property type="molecule type" value="Genomic_DNA"/>
</dbReference>
<dbReference type="InterPro" id="IPR051934">
    <property type="entry name" value="Phage_Tail_Fiber_Structural"/>
</dbReference>
<dbReference type="PANTHER" id="PTHR35191">
    <property type="entry name" value="PROPHAGE SIDE TAIL FIBER PROTEIN HOMOLOG STFQ-RELATED"/>
    <property type="match status" value="1"/>
</dbReference>